<feature type="region of interest" description="Disordered" evidence="1">
    <location>
        <begin position="614"/>
        <end position="635"/>
    </location>
</feature>
<sequence length="735" mass="79473">MEYLVLVLKMKRGNEEKVMGPMFPRLHVNDADKGGPRAPPRNKMALYEQLSIPSQRFNPVVMPLNPNSTSSVVPSAFSSQGSRSEGNLPVPLHVHPSAPTCQAEMFHARQSDGANENTPLTQPDQRKKVGEEDDFRVPVYVQSRMGLCHSKTQIGIDKEKLAPIGPSHSGHTVKLKNVGKKDPKQLSSPTTLNLRRELRSEREEDLIKVSGPVRDHSAKSATKISTRQKIDGPAEEVSASPNQDYADYPVPRFSRLSESDACLQQESRSGSQPNITGQGDGLVECTRDVEKGAVFLERSLSYSGEDPGGPNELDNDSEYRGDRTCISPQMGHVDKSDDVSETSMVDSISGLDISPDDVVGIIGQKHFWKARKAIVNQQRLFAVQVFELHRLIKVQRLIAGSPNLLLEDTAFLGTSSLRGSPAKKLSSEYVVKPLLRVVKRKHEPEKPNNKIECSAENAVGKTSLSSVKNGSQTSNYGPYVGNPQPTPVGTDNKASPWCFHQSPGHQLLIPVMSPSEGLVYKPYHGPGFMGPVCGGCGPFNSTPMTGNFVKPNYGVPASHHHQGTGVLPAPPPLGHAYFPPYGMSVMNPAMPSSGVEQMHWFAGPGSHGQIDQLSGGGTNSNVQHQSSCNMPSQKSGAIPHAMMFQASNDSELQGSSANSPGDTARLGTDQNAEGSDALQLFPMAPVTPEGVAQPHDSGQPTRAIRVVPHNPRTATASAARIFQSIQEERKQHDSI</sequence>
<dbReference type="PANTHER" id="PTHR34281">
    <property type="entry name" value="PROTEIN EARLY FLOWERING 3"/>
    <property type="match status" value="1"/>
</dbReference>
<dbReference type="PANTHER" id="PTHR34281:SF2">
    <property type="entry name" value="PROTEIN EARLY FLOWERING 3"/>
    <property type="match status" value="1"/>
</dbReference>
<accession>A0A4Y1QTG1</accession>
<reference evidence="2" key="1">
    <citation type="journal article" date="2019" name="Science">
        <title>Mutation of a bHLH transcription factor allowed almond domestication.</title>
        <authorList>
            <person name="Sanchez-Perez R."/>
            <person name="Pavan S."/>
            <person name="Mazzeo R."/>
            <person name="Moldovan C."/>
            <person name="Aiese Cigliano R."/>
            <person name="Del Cueto J."/>
            <person name="Ricciardi F."/>
            <person name="Lotti C."/>
            <person name="Ricciardi L."/>
            <person name="Dicenta F."/>
            <person name="Lopez-Marques R.L."/>
            <person name="Lindberg Moller B."/>
        </authorList>
    </citation>
    <scope>NUCLEOTIDE SEQUENCE</scope>
</reference>
<protein>
    <submittedName>
        <fullName evidence="2">Hydroxyproline-rich glycoprotein family protein</fullName>
    </submittedName>
</protein>
<feature type="compositionally biased region" description="Polar residues" evidence="1">
    <location>
        <begin position="262"/>
        <end position="277"/>
    </location>
</feature>
<dbReference type="InterPro" id="IPR039319">
    <property type="entry name" value="ELF3-like"/>
</dbReference>
<feature type="region of interest" description="Disordered" evidence="1">
    <location>
        <begin position="649"/>
        <end position="670"/>
    </location>
</feature>
<feature type="compositionally biased region" description="Polar residues" evidence="1">
    <location>
        <begin position="112"/>
        <end position="123"/>
    </location>
</feature>
<feature type="compositionally biased region" description="Polar residues" evidence="1">
    <location>
        <begin position="619"/>
        <end position="635"/>
    </location>
</feature>
<proteinExistence type="predicted"/>
<evidence type="ECO:0000256" key="1">
    <source>
        <dbReference type="SAM" id="MobiDB-lite"/>
    </source>
</evidence>
<feature type="region of interest" description="Disordered" evidence="1">
    <location>
        <begin position="213"/>
        <end position="246"/>
    </location>
</feature>
<gene>
    <name evidence="2" type="ORF">Prudu_003576</name>
</gene>
<evidence type="ECO:0000313" key="2">
    <source>
        <dbReference type="EMBL" id="BBG95111.1"/>
    </source>
</evidence>
<feature type="compositionally biased region" description="Polar residues" evidence="1">
    <location>
        <begin position="649"/>
        <end position="661"/>
    </location>
</feature>
<organism evidence="2">
    <name type="scientific">Prunus dulcis</name>
    <name type="common">Almond</name>
    <name type="synonym">Amygdalus dulcis</name>
    <dbReference type="NCBI Taxonomy" id="3755"/>
    <lineage>
        <taxon>Eukaryota</taxon>
        <taxon>Viridiplantae</taxon>
        <taxon>Streptophyta</taxon>
        <taxon>Embryophyta</taxon>
        <taxon>Tracheophyta</taxon>
        <taxon>Spermatophyta</taxon>
        <taxon>Magnoliopsida</taxon>
        <taxon>eudicotyledons</taxon>
        <taxon>Gunneridae</taxon>
        <taxon>Pentapetalae</taxon>
        <taxon>rosids</taxon>
        <taxon>fabids</taxon>
        <taxon>Rosales</taxon>
        <taxon>Rosaceae</taxon>
        <taxon>Amygdaloideae</taxon>
        <taxon>Amygdaleae</taxon>
        <taxon>Prunus</taxon>
    </lineage>
</organism>
<dbReference type="AlphaFoldDB" id="A0A4Y1QTG1"/>
<feature type="region of interest" description="Disordered" evidence="1">
    <location>
        <begin position="258"/>
        <end position="281"/>
    </location>
</feature>
<dbReference type="EMBL" id="AP019297">
    <property type="protein sequence ID" value="BBG95111.1"/>
    <property type="molecule type" value="Genomic_DNA"/>
</dbReference>
<name>A0A4Y1QTG1_PRUDU</name>
<dbReference type="GO" id="GO:2000028">
    <property type="term" value="P:regulation of photoperiodism, flowering"/>
    <property type="evidence" value="ECO:0007669"/>
    <property type="project" value="InterPro"/>
</dbReference>
<feature type="region of interest" description="Disordered" evidence="1">
    <location>
        <begin position="112"/>
        <end position="133"/>
    </location>
</feature>
<feature type="region of interest" description="Disordered" evidence="1">
    <location>
        <begin position="161"/>
        <end position="192"/>
    </location>
</feature>